<accession>A0A3G9G2K7</accession>
<reference evidence="2" key="2">
    <citation type="journal article" date="2017" name="Plant Physiol. Biochem.">
        <title>Differential oxidative and antioxidative response of duckweed Lemna minor toward plant growth promoting/inhibiting bacteria.</title>
        <authorList>
            <person name="Ishizawa H."/>
            <person name="Kuroda M."/>
            <person name="Morikawa M."/>
            <person name="Ike M."/>
        </authorList>
    </citation>
    <scope>NUCLEOTIDE SEQUENCE [LARGE SCALE GENOMIC DNA]</scope>
    <source>
        <strain evidence="2">M6</strain>
    </source>
</reference>
<dbReference type="PANTHER" id="PTHR43737:SF1">
    <property type="entry name" value="DUF1501 DOMAIN-CONTAINING PROTEIN"/>
    <property type="match status" value="1"/>
</dbReference>
<dbReference type="PROSITE" id="PS51318">
    <property type="entry name" value="TAT"/>
    <property type="match status" value="1"/>
</dbReference>
<sequence length="515" mass="53631">MTSQIDRRAFFRLGAGLAGLTTATSFGLQLAAVGSAAGQSAPDYKALVCVFLFGGNDANNMVLATDTDSWGRYFAARNQGTDPIALMPVGTAPTPVGQVNAVTGRASALGKPEHWGGVLPIAPKTAQAIPAGTNATSRTFGLHPLMSPCKTLFDQGRLAVLANVGTLIQPTTKAQYQARSVPLPANLFSHNDQQSTWQAGAAEGARTGWGGRMGDMLMNMNGQNTIFTAITAGGTAVFLSGQSVVQYPLSTNAAPAVTVNGTTATTLFGSSAAPGELKTIINDTVTASDFANDLGRINARSVGAASVVNEVFSRAVVTAVPSPPTYTNPATGATETNSLALQMRTVARMIAAAPAFGVKRQVFMVSLGGWDSHDNQNRDQSNNLAKVAQAMSYLDSTLANINGVDMRANVTTFTASDFSRTFNTNGDGTDHAWAGPQLIMGGAVKGGDMYGQFPTVGMDVSGFANPNMVGASFIPTTSVDQYAATLGRWFGVSDTDLNTIFPNLRNFSQPNLGFL</sequence>
<reference evidence="2" key="1">
    <citation type="journal article" date="2017" name="Biotechnol. Biofuels">
        <title>Evaluation of environmental bacterial communities as a factor affecting the growth of duckweed Lemna minor.</title>
        <authorList>
            <person name="Ishizawa H."/>
            <person name="Kuroda M."/>
            <person name="Morikawa M."/>
            <person name="Ike M."/>
        </authorList>
    </citation>
    <scope>NUCLEOTIDE SEQUENCE [LARGE SCALE GENOMIC DNA]</scope>
    <source>
        <strain evidence="2">M6</strain>
    </source>
</reference>
<dbReference type="RefSeq" id="WP_126420311.1">
    <property type="nucleotide sequence ID" value="NZ_AP018827.1"/>
</dbReference>
<dbReference type="OrthoDB" id="9779968at2"/>
<dbReference type="InterPro" id="IPR006311">
    <property type="entry name" value="TAT_signal"/>
</dbReference>
<gene>
    <name evidence="1" type="ORF">EM6_0653</name>
</gene>
<proteinExistence type="predicted"/>
<name>A0A3G9G2K7_9CAUL</name>
<protein>
    <submittedName>
        <fullName evidence="1">Oligopeptide ABC transporter, periplasmic oligopeptide-binding protein OppA</fullName>
    </submittedName>
</protein>
<evidence type="ECO:0000313" key="2">
    <source>
        <dbReference type="Proteomes" id="UP000278756"/>
    </source>
</evidence>
<dbReference type="Proteomes" id="UP000278756">
    <property type="component" value="Chromosome 1"/>
</dbReference>
<evidence type="ECO:0000313" key="1">
    <source>
        <dbReference type="EMBL" id="BBF80075.1"/>
    </source>
</evidence>
<dbReference type="AlphaFoldDB" id="A0A3G9G2K7"/>
<dbReference type="PANTHER" id="PTHR43737">
    <property type="entry name" value="BLL7424 PROTEIN"/>
    <property type="match status" value="1"/>
</dbReference>
<organism evidence="1 2">
    <name type="scientific">Asticcacaulis excentricus</name>
    <dbReference type="NCBI Taxonomy" id="78587"/>
    <lineage>
        <taxon>Bacteria</taxon>
        <taxon>Pseudomonadati</taxon>
        <taxon>Pseudomonadota</taxon>
        <taxon>Alphaproteobacteria</taxon>
        <taxon>Caulobacterales</taxon>
        <taxon>Caulobacteraceae</taxon>
        <taxon>Asticcacaulis</taxon>
    </lineage>
</organism>
<dbReference type="EMBL" id="AP018827">
    <property type="protein sequence ID" value="BBF80075.1"/>
    <property type="molecule type" value="Genomic_DNA"/>
</dbReference>
<dbReference type="InterPro" id="IPR010869">
    <property type="entry name" value="DUF1501"/>
</dbReference>
<dbReference type="Pfam" id="PF07394">
    <property type="entry name" value="DUF1501"/>
    <property type="match status" value="1"/>
</dbReference>